<proteinExistence type="predicted"/>
<gene>
    <name evidence="1" type="ORF">OS125_06515</name>
</gene>
<name>A0ABT3WS53_9CORY</name>
<protein>
    <submittedName>
        <fullName evidence="1">Uncharacterized protein</fullName>
    </submittedName>
</protein>
<comment type="caution">
    <text evidence="1">The sequence shown here is derived from an EMBL/GenBank/DDBJ whole genome shotgun (WGS) entry which is preliminary data.</text>
</comment>
<evidence type="ECO:0000313" key="2">
    <source>
        <dbReference type="Proteomes" id="UP001081709"/>
    </source>
</evidence>
<sequence length="114" mass="12441">MDNGHTPGSPVADDSASVLRLDPGVVEALKRLLDDVEQRQARHAAMVPEPVGEHLGTGFRDFAVELDRQFLDLHVATAHRLEAIRATVSAALAQVDEFVSGDRMFGDELRGILR</sequence>
<keyword evidence="2" id="KW-1185">Reference proteome</keyword>
<organism evidence="1 2">
    <name type="scientific">Corynebacterium pygosceleis</name>
    <dbReference type="NCBI Taxonomy" id="2800406"/>
    <lineage>
        <taxon>Bacteria</taxon>
        <taxon>Bacillati</taxon>
        <taxon>Actinomycetota</taxon>
        <taxon>Actinomycetes</taxon>
        <taxon>Mycobacteriales</taxon>
        <taxon>Corynebacteriaceae</taxon>
        <taxon>Corynebacterium</taxon>
    </lineage>
</organism>
<dbReference type="EMBL" id="JAPMKV010000003">
    <property type="protein sequence ID" value="MCX7444898.1"/>
    <property type="molecule type" value="Genomic_DNA"/>
</dbReference>
<dbReference type="RefSeq" id="WP_267186533.1">
    <property type="nucleotide sequence ID" value="NZ_JAPMKV010000003.1"/>
</dbReference>
<evidence type="ECO:0000313" key="1">
    <source>
        <dbReference type="EMBL" id="MCX7444898.1"/>
    </source>
</evidence>
<reference evidence="1" key="1">
    <citation type="submission" date="2022-11" db="EMBL/GenBank/DDBJ databases">
        <title>Corynebacterium sp. isolated from Penguins.</title>
        <authorList>
            <person name="Sedlar K."/>
            <person name="Svec P."/>
        </authorList>
    </citation>
    <scope>NUCLEOTIDE SEQUENCE</scope>
    <source>
        <strain evidence="1">P7003</strain>
    </source>
</reference>
<accession>A0ABT3WS53</accession>
<dbReference type="Proteomes" id="UP001081709">
    <property type="component" value="Unassembled WGS sequence"/>
</dbReference>